<comment type="caution">
    <text evidence="1">The sequence shown here is derived from an EMBL/GenBank/DDBJ whole genome shotgun (WGS) entry which is preliminary data.</text>
</comment>
<evidence type="ECO:0000313" key="1">
    <source>
        <dbReference type="EMBL" id="CAI6367236.1"/>
    </source>
</evidence>
<reference evidence="1 2" key="1">
    <citation type="submission" date="2023-01" db="EMBL/GenBank/DDBJ databases">
        <authorList>
            <person name="Whitehead M."/>
        </authorList>
    </citation>
    <scope>NUCLEOTIDE SEQUENCE [LARGE SCALE GENOMIC DNA]</scope>
</reference>
<accession>A0AAV0XI91</accession>
<proteinExistence type="predicted"/>
<dbReference type="Proteomes" id="UP001160148">
    <property type="component" value="Unassembled WGS sequence"/>
</dbReference>
<organism evidence="1 2">
    <name type="scientific">Macrosiphum euphorbiae</name>
    <name type="common">potato aphid</name>
    <dbReference type="NCBI Taxonomy" id="13131"/>
    <lineage>
        <taxon>Eukaryota</taxon>
        <taxon>Metazoa</taxon>
        <taxon>Ecdysozoa</taxon>
        <taxon>Arthropoda</taxon>
        <taxon>Hexapoda</taxon>
        <taxon>Insecta</taxon>
        <taxon>Pterygota</taxon>
        <taxon>Neoptera</taxon>
        <taxon>Paraneoptera</taxon>
        <taxon>Hemiptera</taxon>
        <taxon>Sternorrhyncha</taxon>
        <taxon>Aphidomorpha</taxon>
        <taxon>Aphidoidea</taxon>
        <taxon>Aphididae</taxon>
        <taxon>Macrosiphini</taxon>
        <taxon>Macrosiphum</taxon>
    </lineage>
</organism>
<gene>
    <name evidence="1" type="ORF">MEUPH1_LOCUS21733</name>
</gene>
<dbReference type="EMBL" id="CARXXK010000004">
    <property type="protein sequence ID" value="CAI6367236.1"/>
    <property type="molecule type" value="Genomic_DNA"/>
</dbReference>
<name>A0AAV0XI91_9HEMI</name>
<keyword evidence="2" id="KW-1185">Reference proteome</keyword>
<evidence type="ECO:0000313" key="2">
    <source>
        <dbReference type="Proteomes" id="UP001160148"/>
    </source>
</evidence>
<sequence length="85" mass="10286">MLKQNEMQLNIKKDKEKAEKEKDYDLVKILLQNFQVFNEVEEKKNAERRQKMIFYGKRVKNVDRPENRSETKTEKDCDERIFGGC</sequence>
<protein>
    <submittedName>
        <fullName evidence="1">Uncharacterized protein</fullName>
    </submittedName>
</protein>
<dbReference type="AlphaFoldDB" id="A0AAV0XI91"/>